<dbReference type="AlphaFoldDB" id="A0A7U2I4C3"/>
<protein>
    <submittedName>
        <fullName evidence="1">Uncharacterized protein</fullName>
    </submittedName>
</protein>
<evidence type="ECO:0000313" key="1">
    <source>
        <dbReference type="EMBL" id="QRD01355.1"/>
    </source>
</evidence>
<accession>A0A7U2I4C3</accession>
<gene>
    <name evidence="1" type="ORF">JI435_416470</name>
</gene>
<organism evidence="1 2">
    <name type="scientific">Phaeosphaeria nodorum (strain SN15 / ATCC MYA-4574 / FGSC 10173)</name>
    <name type="common">Glume blotch fungus</name>
    <name type="synonym">Parastagonospora nodorum</name>
    <dbReference type="NCBI Taxonomy" id="321614"/>
    <lineage>
        <taxon>Eukaryota</taxon>
        <taxon>Fungi</taxon>
        <taxon>Dikarya</taxon>
        <taxon>Ascomycota</taxon>
        <taxon>Pezizomycotina</taxon>
        <taxon>Dothideomycetes</taxon>
        <taxon>Pleosporomycetidae</taxon>
        <taxon>Pleosporales</taxon>
        <taxon>Pleosporineae</taxon>
        <taxon>Phaeosphaeriaceae</taxon>
        <taxon>Parastagonospora</taxon>
    </lineage>
</organism>
<dbReference type="Proteomes" id="UP000663193">
    <property type="component" value="Chromosome 12"/>
</dbReference>
<proteinExistence type="predicted"/>
<reference evidence="2" key="1">
    <citation type="journal article" date="2021" name="BMC Genomics">
        <title>Chromosome-level genome assembly and manually-curated proteome of model necrotroph Parastagonospora nodorum Sn15 reveals a genome-wide trove of candidate effector homologs, and redundancy of virulence-related functions within an accessory chromosome.</title>
        <authorList>
            <person name="Bertazzoni S."/>
            <person name="Jones D.A.B."/>
            <person name="Phan H.T."/>
            <person name="Tan K.-C."/>
            <person name="Hane J.K."/>
        </authorList>
    </citation>
    <scope>NUCLEOTIDE SEQUENCE [LARGE SCALE GENOMIC DNA]</scope>
    <source>
        <strain evidence="2">SN15 / ATCC MYA-4574 / FGSC 10173)</strain>
    </source>
</reference>
<dbReference type="EMBL" id="CP069034">
    <property type="protein sequence ID" value="QRD01355.1"/>
    <property type="molecule type" value="Genomic_DNA"/>
</dbReference>
<evidence type="ECO:0000313" key="2">
    <source>
        <dbReference type="Proteomes" id="UP000663193"/>
    </source>
</evidence>
<sequence length="92" mass="10323">MQWAVFNNMLLFDPARRICSGDNPRFTLFLRSILVFRTVISSTPFLQSALSPQHATCCIDTSPRACLGAKVLPISLPHIVLLVVNHEYHTTI</sequence>
<name>A0A7U2I4C3_PHANO</name>
<keyword evidence="2" id="KW-1185">Reference proteome</keyword>
<dbReference type="VEuPathDB" id="FungiDB:JI435_416470"/>